<comment type="caution">
    <text evidence="1">The sequence shown here is derived from an EMBL/GenBank/DDBJ whole genome shotgun (WGS) entry which is preliminary data.</text>
</comment>
<organism evidence="1 2">
    <name type="scientific">Araneus ventricosus</name>
    <name type="common">Orbweaver spider</name>
    <name type="synonym">Epeira ventricosa</name>
    <dbReference type="NCBI Taxonomy" id="182803"/>
    <lineage>
        <taxon>Eukaryota</taxon>
        <taxon>Metazoa</taxon>
        <taxon>Ecdysozoa</taxon>
        <taxon>Arthropoda</taxon>
        <taxon>Chelicerata</taxon>
        <taxon>Arachnida</taxon>
        <taxon>Araneae</taxon>
        <taxon>Araneomorphae</taxon>
        <taxon>Entelegynae</taxon>
        <taxon>Araneoidea</taxon>
        <taxon>Araneidae</taxon>
        <taxon>Araneus</taxon>
    </lineage>
</organism>
<reference evidence="1 2" key="1">
    <citation type="journal article" date="2019" name="Sci. Rep.">
        <title>Orb-weaving spider Araneus ventricosus genome elucidates the spidroin gene catalogue.</title>
        <authorList>
            <person name="Kono N."/>
            <person name="Nakamura H."/>
            <person name="Ohtoshi R."/>
            <person name="Moran D.A.P."/>
            <person name="Shinohara A."/>
            <person name="Yoshida Y."/>
            <person name="Fujiwara M."/>
            <person name="Mori M."/>
            <person name="Tomita M."/>
            <person name="Arakawa K."/>
        </authorList>
    </citation>
    <scope>NUCLEOTIDE SEQUENCE [LARGE SCALE GENOMIC DNA]</scope>
</reference>
<dbReference type="EMBL" id="BGPR01016817">
    <property type="protein sequence ID" value="GBN74228.1"/>
    <property type="molecule type" value="Genomic_DNA"/>
</dbReference>
<name>A0A4Y2REL0_ARAVE</name>
<dbReference type="AlphaFoldDB" id="A0A4Y2REL0"/>
<gene>
    <name evidence="1" type="ORF">AVEN_273081_1</name>
</gene>
<dbReference type="Proteomes" id="UP000499080">
    <property type="component" value="Unassembled WGS sequence"/>
</dbReference>
<evidence type="ECO:0000313" key="2">
    <source>
        <dbReference type="Proteomes" id="UP000499080"/>
    </source>
</evidence>
<evidence type="ECO:0000313" key="1">
    <source>
        <dbReference type="EMBL" id="GBN74228.1"/>
    </source>
</evidence>
<proteinExistence type="predicted"/>
<accession>A0A4Y2REL0</accession>
<protein>
    <submittedName>
        <fullName evidence="1">Uncharacterized protein</fullName>
    </submittedName>
</protein>
<keyword evidence="2" id="KW-1185">Reference proteome</keyword>
<sequence length="202" mass="21653">MDSNIPHVLAVRGKPIDGTFCPCVSPSWYHPSQAPRLVCSRGLLTVVNLDPALRVVDVPEAGTPAYRPHSIQGTEAGIPRASNCLPLLGSCGGGAGARILYPFLWVLVKSPTEQHLNIDIDKLPSNITAGYICSPVKPYIPNLCAALIARYDSKAVYVEANLHAQIGGTAVVIQQNGCQADPHCFHCKKKDHSSDSNVPHED</sequence>